<feature type="signal peptide" evidence="2">
    <location>
        <begin position="1"/>
        <end position="18"/>
    </location>
</feature>
<dbReference type="EMBL" id="CYRX01000033">
    <property type="protein sequence ID" value="CUH62007.1"/>
    <property type="molecule type" value="Genomic_DNA"/>
</dbReference>
<reference evidence="3 4" key="1">
    <citation type="submission" date="2015-09" db="EMBL/GenBank/DDBJ databases">
        <authorList>
            <consortium name="Swine Surveillance"/>
        </authorList>
    </citation>
    <scope>NUCLEOTIDE SEQUENCE [LARGE SCALE GENOMIC DNA]</scope>
    <source>
        <strain evidence="3 4">CECT 5294</strain>
    </source>
</reference>
<feature type="chain" id="PRO_5006062208" description="DUF2927 domain-containing protein" evidence="2">
    <location>
        <begin position="19"/>
        <end position="223"/>
    </location>
</feature>
<dbReference type="InterPro" id="IPR021323">
    <property type="entry name" value="DUF2927"/>
</dbReference>
<feature type="region of interest" description="Disordered" evidence="1">
    <location>
        <begin position="201"/>
        <end position="223"/>
    </location>
</feature>
<dbReference type="AlphaFoldDB" id="A0A0P1F2W6"/>
<proteinExistence type="predicted"/>
<evidence type="ECO:0000256" key="2">
    <source>
        <dbReference type="SAM" id="SignalP"/>
    </source>
</evidence>
<accession>A0A0P1F2W6</accession>
<dbReference type="Proteomes" id="UP000051298">
    <property type="component" value="Unassembled WGS sequence"/>
</dbReference>
<evidence type="ECO:0000313" key="3">
    <source>
        <dbReference type="EMBL" id="CUH62007.1"/>
    </source>
</evidence>
<dbReference type="Pfam" id="PF11150">
    <property type="entry name" value="DUF2927"/>
    <property type="match status" value="1"/>
</dbReference>
<name>A0A0P1F2W6_9RHOB</name>
<evidence type="ECO:0000256" key="1">
    <source>
        <dbReference type="SAM" id="MobiDB-lite"/>
    </source>
</evidence>
<dbReference type="STRING" id="266809.PM03_02015"/>
<dbReference type="RefSeq" id="WP_038004590.1">
    <property type="nucleotide sequence ID" value="NZ_CYRX01000033.1"/>
</dbReference>
<gene>
    <name evidence="3" type="ORF">THS5294_03321</name>
</gene>
<protein>
    <recommendedName>
        <fullName evidence="5">DUF2927 domain-containing protein</fullName>
    </recommendedName>
</protein>
<sequence length="223" mass="24442">MRHWLAAILVCLTCPAAAQEFIQTDALLSDDAFYRLVACAAPPGADCSKPMIYWPQEKRSALRVGFVTKTPALAPWQERIYTRALIEAVAEINKVGGGIQLRVAAPSDDSAPDIAMHVLDTRPGEVMENTGVPVLEGRVLSLGQVMVRARNSWIDQAVISMSVDTPRRAIASVVLEEVVQALGLMTDIRSPVYRRSVFSEDSNSGTRLRGQDAMAIRRHYPPT</sequence>
<evidence type="ECO:0008006" key="5">
    <source>
        <dbReference type="Google" id="ProtNLM"/>
    </source>
</evidence>
<organism evidence="3 4">
    <name type="scientific">Thalassobacter stenotrophicus</name>
    <dbReference type="NCBI Taxonomy" id="266809"/>
    <lineage>
        <taxon>Bacteria</taxon>
        <taxon>Pseudomonadati</taxon>
        <taxon>Pseudomonadota</taxon>
        <taxon>Alphaproteobacteria</taxon>
        <taxon>Rhodobacterales</taxon>
        <taxon>Roseobacteraceae</taxon>
        <taxon>Thalassobacter</taxon>
    </lineage>
</organism>
<evidence type="ECO:0000313" key="4">
    <source>
        <dbReference type="Proteomes" id="UP000051298"/>
    </source>
</evidence>
<keyword evidence="2" id="KW-0732">Signal</keyword>
<dbReference type="eggNOG" id="ENOG5031P0H">
    <property type="taxonomic scope" value="Bacteria"/>
</dbReference>